<dbReference type="Proteomes" id="UP000183413">
    <property type="component" value="Unassembled WGS sequence"/>
</dbReference>
<evidence type="ECO:0000313" key="10">
    <source>
        <dbReference type="EMBL" id="SFO85898.1"/>
    </source>
</evidence>
<evidence type="ECO:0000256" key="2">
    <source>
        <dbReference type="ARBA" id="ARBA00022448"/>
    </source>
</evidence>
<dbReference type="InParanoid" id="A0A1I5KLG8"/>
<proteinExistence type="predicted"/>
<keyword evidence="7 9" id="KW-0472">Membrane</keyword>
<evidence type="ECO:0000256" key="7">
    <source>
        <dbReference type="ARBA" id="ARBA00023136"/>
    </source>
</evidence>
<dbReference type="STRING" id="1993.SAMN04489713_11051"/>
<evidence type="ECO:0000256" key="3">
    <source>
        <dbReference type="ARBA" id="ARBA00022475"/>
    </source>
</evidence>
<dbReference type="Pfam" id="PF02653">
    <property type="entry name" value="BPD_transp_2"/>
    <property type="match status" value="1"/>
</dbReference>
<feature type="transmembrane region" description="Helical" evidence="9">
    <location>
        <begin position="126"/>
        <end position="143"/>
    </location>
</feature>
<dbReference type="PANTHER" id="PTHR32196">
    <property type="entry name" value="ABC TRANSPORTER PERMEASE PROTEIN YPHD-RELATED-RELATED"/>
    <property type="match status" value="1"/>
</dbReference>
<keyword evidence="2" id="KW-0813">Transport</keyword>
<dbReference type="GO" id="GO:0022857">
    <property type="term" value="F:transmembrane transporter activity"/>
    <property type="evidence" value="ECO:0007669"/>
    <property type="project" value="InterPro"/>
</dbReference>
<feature type="transmembrane region" description="Helical" evidence="9">
    <location>
        <begin position="164"/>
        <end position="186"/>
    </location>
</feature>
<dbReference type="PANTHER" id="PTHR32196:SF71">
    <property type="entry name" value="AUTOINDUCER 2 IMPORT SYSTEM PERMEASE PROTEIN LSRD"/>
    <property type="match status" value="1"/>
</dbReference>
<evidence type="ECO:0000256" key="5">
    <source>
        <dbReference type="ARBA" id="ARBA00022692"/>
    </source>
</evidence>
<keyword evidence="11" id="KW-1185">Reference proteome</keyword>
<evidence type="ECO:0000256" key="1">
    <source>
        <dbReference type="ARBA" id="ARBA00004651"/>
    </source>
</evidence>
<reference evidence="10 11" key="1">
    <citation type="submission" date="2016-10" db="EMBL/GenBank/DDBJ databases">
        <authorList>
            <person name="de Groot N.N."/>
        </authorList>
    </citation>
    <scope>NUCLEOTIDE SEQUENCE [LARGE SCALE GENOMIC DNA]</scope>
    <source>
        <strain evidence="10 11">DSM 43067</strain>
    </source>
</reference>
<evidence type="ECO:0000256" key="8">
    <source>
        <dbReference type="ARBA" id="ARBA00039381"/>
    </source>
</evidence>
<accession>A0A1I5KLG8</accession>
<dbReference type="EMBL" id="FOVH01000010">
    <property type="protein sequence ID" value="SFO85898.1"/>
    <property type="molecule type" value="Genomic_DNA"/>
</dbReference>
<keyword evidence="3" id="KW-1003">Cell membrane</keyword>
<evidence type="ECO:0000256" key="9">
    <source>
        <dbReference type="SAM" id="Phobius"/>
    </source>
</evidence>
<feature type="transmembrane region" description="Helical" evidence="9">
    <location>
        <begin position="214"/>
        <end position="236"/>
    </location>
</feature>
<feature type="transmembrane region" description="Helical" evidence="9">
    <location>
        <begin position="99"/>
        <end position="120"/>
    </location>
</feature>
<evidence type="ECO:0000256" key="4">
    <source>
        <dbReference type="ARBA" id="ARBA00022519"/>
    </source>
</evidence>
<keyword evidence="5 9" id="KW-0812">Transmembrane</keyword>
<feature type="transmembrane region" description="Helical" evidence="9">
    <location>
        <begin position="46"/>
        <end position="64"/>
    </location>
</feature>
<dbReference type="eggNOG" id="COG1172">
    <property type="taxonomic scope" value="Bacteria"/>
</dbReference>
<name>A0A1I5KLG8_9ACTN</name>
<evidence type="ECO:0000313" key="11">
    <source>
        <dbReference type="Proteomes" id="UP000183413"/>
    </source>
</evidence>
<feature type="transmembrane region" description="Helical" evidence="9">
    <location>
        <begin position="270"/>
        <end position="288"/>
    </location>
</feature>
<dbReference type="CDD" id="cd06579">
    <property type="entry name" value="TM_PBP1_transp_AraH_like"/>
    <property type="match status" value="1"/>
</dbReference>
<organism evidence="10 11">
    <name type="scientific">Actinomadura madurae</name>
    <dbReference type="NCBI Taxonomy" id="1993"/>
    <lineage>
        <taxon>Bacteria</taxon>
        <taxon>Bacillati</taxon>
        <taxon>Actinomycetota</taxon>
        <taxon>Actinomycetes</taxon>
        <taxon>Streptosporangiales</taxon>
        <taxon>Thermomonosporaceae</taxon>
        <taxon>Actinomadura</taxon>
    </lineage>
</organism>
<dbReference type="GO" id="GO:0005886">
    <property type="term" value="C:plasma membrane"/>
    <property type="evidence" value="ECO:0007669"/>
    <property type="project" value="UniProtKB-SubCell"/>
</dbReference>
<dbReference type="AlphaFoldDB" id="A0A1I5KLG8"/>
<keyword evidence="4" id="KW-0997">Cell inner membrane</keyword>
<dbReference type="InterPro" id="IPR001851">
    <property type="entry name" value="ABC_transp_permease"/>
</dbReference>
<comment type="subcellular location">
    <subcellularLocation>
        <location evidence="1">Cell membrane</location>
        <topology evidence="1">Multi-pass membrane protein</topology>
    </subcellularLocation>
</comment>
<evidence type="ECO:0000256" key="6">
    <source>
        <dbReference type="ARBA" id="ARBA00022989"/>
    </source>
</evidence>
<gene>
    <name evidence="10" type="ORF">SAMN04489713_11051</name>
</gene>
<feature type="transmembrane region" description="Helical" evidence="9">
    <location>
        <begin position="70"/>
        <end position="87"/>
    </location>
</feature>
<protein>
    <recommendedName>
        <fullName evidence="8">Autoinducer 2 import system permease protein LsrD</fullName>
    </recommendedName>
</protein>
<keyword evidence="6 9" id="KW-1133">Transmembrane helix</keyword>
<feature type="transmembrane region" description="Helical" evidence="9">
    <location>
        <begin position="12"/>
        <end position="34"/>
    </location>
</feature>
<dbReference type="RefSeq" id="WP_075022527.1">
    <property type="nucleotide sequence ID" value="NZ_FOVH01000010.1"/>
</dbReference>
<sequence length="322" mass="31712">MTTLTAGRAARFAPAGTLMPLSGLALVLVAAALLTPGFYSEANLRLVLFQAGLIGVTAVGQTVVLLGRGIDLSVGAVMGLTTVIVATQTDGDGGKLPAALLLAAVAGIAIGAVNAGLVVLRGVPPFVATFAVFVLVQGGITAWTRGAAAGDIPRAVQTLGSGRVVGVPTPLWVFAAIAAAAAVVLARTSAGRRLYATGANPRAARLSGIRTGRVIAAGYVASALLAVLAGLISAGYAGHVDAQLSRSLDLNSLAAAVIGGVALSGGKGHIGHTVLGVALLAVLIVWMIQLGAGTGGQLAVQGAAILLATWLRQRGPAPAGTR</sequence>